<accession>H8KY69</accession>
<dbReference type="GO" id="GO:0042953">
    <property type="term" value="P:lipoprotein transport"/>
    <property type="evidence" value="ECO:0007669"/>
    <property type="project" value="InterPro"/>
</dbReference>
<comment type="subcellular location">
    <subcellularLocation>
        <location evidence="1">Cell membrane</location>
        <topology evidence="1">Multi-pass membrane protein</topology>
    </subcellularLocation>
</comment>
<keyword evidence="12" id="KW-1185">Reference proteome</keyword>
<evidence type="ECO:0000256" key="3">
    <source>
        <dbReference type="ARBA" id="ARBA00022448"/>
    </source>
</evidence>
<dbReference type="Pfam" id="PF12704">
    <property type="entry name" value="MacB_PCD"/>
    <property type="match status" value="1"/>
</dbReference>
<evidence type="ECO:0000259" key="10">
    <source>
        <dbReference type="Pfam" id="PF12704"/>
    </source>
</evidence>
<dbReference type="STRING" id="767434.Fraau_1649"/>
<dbReference type="HOGENOM" id="CLU_000604_8_1_6"/>
<dbReference type="InterPro" id="IPR051447">
    <property type="entry name" value="Lipoprotein-release_system"/>
</dbReference>
<dbReference type="PANTHER" id="PTHR30489:SF0">
    <property type="entry name" value="LIPOPROTEIN-RELEASING SYSTEM TRANSMEMBRANE PROTEIN LOLE"/>
    <property type="match status" value="1"/>
</dbReference>
<dbReference type="eggNOG" id="COG4591">
    <property type="taxonomic scope" value="Bacteria"/>
</dbReference>
<feature type="transmembrane region" description="Helical" evidence="8">
    <location>
        <begin position="330"/>
        <end position="354"/>
    </location>
</feature>
<keyword evidence="7 8" id="KW-0472">Membrane</keyword>
<dbReference type="NCBIfam" id="TIGR02212">
    <property type="entry name" value="lolCE"/>
    <property type="match status" value="1"/>
</dbReference>
<feature type="transmembrane region" description="Helical" evidence="8">
    <location>
        <begin position="36"/>
        <end position="62"/>
    </location>
</feature>
<evidence type="ECO:0000256" key="1">
    <source>
        <dbReference type="ARBA" id="ARBA00004651"/>
    </source>
</evidence>
<dbReference type="PANTHER" id="PTHR30489">
    <property type="entry name" value="LIPOPROTEIN-RELEASING SYSTEM TRANSMEMBRANE PROTEIN LOLE"/>
    <property type="match status" value="1"/>
</dbReference>
<organism evidence="11 12">
    <name type="scientific">Frateuria aurantia (strain ATCC 33424 / DSM 6220 / KCTC 2777 / LMG 1558 / NBRC 3245 / NCIMB 13370)</name>
    <name type="common">Acetobacter aurantius</name>
    <dbReference type="NCBI Taxonomy" id="767434"/>
    <lineage>
        <taxon>Bacteria</taxon>
        <taxon>Pseudomonadati</taxon>
        <taxon>Pseudomonadota</taxon>
        <taxon>Gammaproteobacteria</taxon>
        <taxon>Lysobacterales</taxon>
        <taxon>Rhodanobacteraceae</taxon>
        <taxon>Frateuria</taxon>
    </lineage>
</organism>
<evidence type="ECO:0000259" key="9">
    <source>
        <dbReference type="Pfam" id="PF02687"/>
    </source>
</evidence>
<gene>
    <name evidence="11" type="ordered locus">Fraau_1649</name>
</gene>
<feature type="transmembrane region" description="Helical" evidence="8">
    <location>
        <begin position="395"/>
        <end position="415"/>
    </location>
</feature>
<dbReference type="Proteomes" id="UP000005234">
    <property type="component" value="Chromosome"/>
</dbReference>
<evidence type="ECO:0000313" key="12">
    <source>
        <dbReference type="Proteomes" id="UP000005234"/>
    </source>
</evidence>
<keyword evidence="3" id="KW-0813">Transport</keyword>
<feature type="domain" description="MacB-like periplasmic core" evidence="10">
    <location>
        <begin position="41"/>
        <end position="257"/>
    </location>
</feature>
<comment type="similarity">
    <text evidence="2">Belongs to the ABC-4 integral membrane protein family. LolC/E subfamily.</text>
</comment>
<evidence type="ECO:0000256" key="4">
    <source>
        <dbReference type="ARBA" id="ARBA00022475"/>
    </source>
</evidence>
<keyword evidence="4" id="KW-1003">Cell membrane</keyword>
<protein>
    <submittedName>
        <fullName evidence="11">Lipoprotein releasing system, transmembrane protein, LolC/E family</fullName>
    </submittedName>
</protein>
<reference evidence="11" key="1">
    <citation type="submission" date="2012-02" db="EMBL/GenBank/DDBJ databases">
        <title>The complete genome of Frateuria aurantia DSM 6220.</title>
        <authorList>
            <consortium name="US DOE Joint Genome Institute (JGI-PGF)"/>
            <person name="Lucas S."/>
            <person name="Copeland A."/>
            <person name="Lapidus A."/>
            <person name="Glavina del Rio T."/>
            <person name="Dalin E."/>
            <person name="Tice H."/>
            <person name="Bruce D."/>
            <person name="Goodwin L."/>
            <person name="Pitluck S."/>
            <person name="Peters L."/>
            <person name="Ovchinnikova G."/>
            <person name="Teshima H."/>
            <person name="Kyrpides N."/>
            <person name="Mavromatis K."/>
            <person name="Ivanova N."/>
            <person name="Brettin T."/>
            <person name="Detter J.C."/>
            <person name="Han C."/>
            <person name="Larimer F."/>
            <person name="Land M."/>
            <person name="Hauser L."/>
            <person name="Markowitz V."/>
            <person name="Cheng J.-F."/>
            <person name="Hugenholtz P."/>
            <person name="Woyke T."/>
            <person name="Wu D."/>
            <person name="Brambilla E."/>
            <person name="Klenk H.-P."/>
            <person name="Eisen J.A."/>
        </authorList>
    </citation>
    <scope>NUCLEOTIDE SEQUENCE</scope>
    <source>
        <strain evidence="11">DSM 6220</strain>
    </source>
</reference>
<proteinExistence type="inferred from homology"/>
<keyword evidence="5 8" id="KW-0812">Transmembrane</keyword>
<evidence type="ECO:0000256" key="7">
    <source>
        <dbReference type="ARBA" id="ARBA00023136"/>
    </source>
</evidence>
<dbReference type="GO" id="GO:0044874">
    <property type="term" value="P:lipoprotein localization to outer membrane"/>
    <property type="evidence" value="ECO:0007669"/>
    <property type="project" value="TreeGrafter"/>
</dbReference>
<keyword evidence="11" id="KW-0449">Lipoprotein</keyword>
<feature type="transmembrane region" description="Helical" evidence="8">
    <location>
        <begin position="286"/>
        <end position="310"/>
    </location>
</feature>
<sequence length="429" mass="46872">MLLYAATFPYRPHCMFRPLELFIGLRYARARRRSQFISFISVVSIVCITISVMALITVMSVMNGFDYQLRSRILGAVSHVTISAYPGEALPAWQQDLAEVRKLPHVVGAAPYLELQSFLAGRGSTGAQIRGVDPAIEPQVSAFNAHMVTGQFQSLQPGSWHILLGNDLATKLGLAVGDKVLVVIPRMHSSPLTGSLPVTRSFTVSGIYALGMEEYDANMALIDIHDAEALQGIHGPGGIRVQLDDMNRAAQVARQLQNGLGPQVFVSTWMDDNSNFFSALAMEKKVMFIILSLIVLVAVINLVSMLMMLVTDKQAEIAILRTLGSTPRSIMGTFMVQGVLVGVVGIALGVSLGCLLSWQVPAIVKLIERIFHVTFLSPDVYYISEVPSRLDPVDVLAVAVVTFLFALLATIYPAWRASRTQPAQALRYE</sequence>
<keyword evidence="6 8" id="KW-1133">Transmembrane helix</keyword>
<dbReference type="EMBL" id="CP003350">
    <property type="protein sequence ID" value="AFC86063.1"/>
    <property type="molecule type" value="Genomic_DNA"/>
</dbReference>
<feature type="domain" description="ABC3 transporter permease C-terminal" evidence="9">
    <location>
        <begin position="289"/>
        <end position="422"/>
    </location>
</feature>
<evidence type="ECO:0000256" key="8">
    <source>
        <dbReference type="SAM" id="Phobius"/>
    </source>
</evidence>
<evidence type="ECO:0000256" key="5">
    <source>
        <dbReference type="ARBA" id="ARBA00022692"/>
    </source>
</evidence>
<dbReference type="GO" id="GO:0098797">
    <property type="term" value="C:plasma membrane protein complex"/>
    <property type="evidence" value="ECO:0007669"/>
    <property type="project" value="TreeGrafter"/>
</dbReference>
<evidence type="ECO:0000256" key="2">
    <source>
        <dbReference type="ARBA" id="ARBA00005236"/>
    </source>
</evidence>
<evidence type="ECO:0000313" key="11">
    <source>
        <dbReference type="EMBL" id="AFC86063.1"/>
    </source>
</evidence>
<dbReference type="Pfam" id="PF02687">
    <property type="entry name" value="FtsX"/>
    <property type="match status" value="1"/>
</dbReference>
<dbReference type="KEGG" id="fau:Fraau_1649"/>
<evidence type="ECO:0000256" key="6">
    <source>
        <dbReference type="ARBA" id="ARBA00022989"/>
    </source>
</evidence>
<dbReference type="InterPro" id="IPR025857">
    <property type="entry name" value="MacB_PCD"/>
</dbReference>
<dbReference type="InterPro" id="IPR011925">
    <property type="entry name" value="LolCE_TM"/>
</dbReference>
<dbReference type="AlphaFoldDB" id="H8KY69"/>
<dbReference type="InterPro" id="IPR003838">
    <property type="entry name" value="ABC3_permease_C"/>
</dbReference>
<name>H8KY69_FRAAD</name>